<proteinExistence type="predicted"/>
<dbReference type="VEuPathDB" id="GiardiaDB:GMRT_12735"/>
<feature type="coiled-coil region" evidence="1">
    <location>
        <begin position="865"/>
        <end position="962"/>
    </location>
</feature>
<gene>
    <name evidence="3" type="ORF">GMRT_12735</name>
</gene>
<evidence type="ECO:0000313" key="3">
    <source>
        <dbReference type="EMBL" id="TNJ28571.1"/>
    </source>
</evidence>
<organism evidence="3 4">
    <name type="scientific">Giardia muris</name>
    <dbReference type="NCBI Taxonomy" id="5742"/>
    <lineage>
        <taxon>Eukaryota</taxon>
        <taxon>Metamonada</taxon>
        <taxon>Diplomonadida</taxon>
        <taxon>Hexamitidae</taxon>
        <taxon>Giardiinae</taxon>
        <taxon>Giardia</taxon>
    </lineage>
</organism>
<dbReference type="AlphaFoldDB" id="A0A4Z1T7V3"/>
<evidence type="ECO:0000256" key="2">
    <source>
        <dbReference type="SAM" id="MobiDB-lite"/>
    </source>
</evidence>
<dbReference type="Proteomes" id="UP000315496">
    <property type="component" value="Chromosome 2"/>
</dbReference>
<feature type="region of interest" description="Disordered" evidence="2">
    <location>
        <begin position="716"/>
        <end position="741"/>
    </location>
</feature>
<comment type="caution">
    <text evidence="3">The sequence shown here is derived from an EMBL/GenBank/DDBJ whole genome shotgun (WGS) entry which is preliminary data.</text>
</comment>
<dbReference type="OrthoDB" id="10254692at2759"/>
<name>A0A4Z1T7V3_GIAMU</name>
<accession>A0A4Z1T7V3</accession>
<evidence type="ECO:0000313" key="4">
    <source>
        <dbReference type="Proteomes" id="UP000315496"/>
    </source>
</evidence>
<keyword evidence="1" id="KW-0175">Coiled coil</keyword>
<feature type="compositionally biased region" description="Polar residues" evidence="2">
    <location>
        <begin position="728"/>
        <end position="741"/>
    </location>
</feature>
<protein>
    <submittedName>
        <fullName evidence="3">Uncharacterized protein</fullName>
    </submittedName>
</protein>
<dbReference type="EMBL" id="VDLU01000002">
    <property type="protein sequence ID" value="TNJ28571.1"/>
    <property type="molecule type" value="Genomic_DNA"/>
</dbReference>
<keyword evidence="4" id="KW-1185">Reference proteome</keyword>
<sequence length="1032" mass="114848">MLASITATVVDVQLGDWHTATHCELLLWLERGKDLERVAIAPALLLKVVTPIRRKGGITLNPNTCILQIPLLNPVGDYSLRTQVRLAIAKNACYSVIYQTAYTFSAQTFATLQSGMEAKERIELGNSTRYLQFSLRPTKVHGDTTSIEALRFDQFRVRLLNFRLPYSGESFLTSSSLGVRFLTEGVAAEYKLEELFSDEESVYCGTKTALPIYLPYVPHLYIQIVRYISLGIGESWFSFEQRYFGSPPSAETVDTETFVETIPLYQVSLELEREHFEGHAHGSHISFDIPSQLMAADFVGLMDVLYRITMPATFSRVRNVNEVVHGLRGALPQGHLYNTCLKSVVQTNEPHNYFNKLQKKPTLEEEGERIKRYDGVLRLLGLTDQQLLEYGKDWATLALPAEPKPGSSVRFSFVFHPLLSPFEPFAEIACRRNEVGPVYWEEAPGSCEIFEACNMASRGRNMICDISTGKTTQDSCLAILPMFVQNPPQDNHGLLFCAYFAGYEQTHPPTLSELTALVALPRDLSRRTRDRMDRVTFYFILTKNTSQVHPGIFGVLLDESAASTVVATLTSPADVESFVYPQFQALAPQLVPIPDSVLAFLDFNERLAALSCRVFFFTVYDACKIHVVATGSLQMKGTLVTLAEAAIAHTDAKATLKLVASTNYGMDLDSAQLLFSCFGFLSTPPKDGELTPKPNNVRHVAGNSISIARMYSPGPLYSGTPSDRHSSVPPNRTVETPNLLNPPSRPISSLLGERVSIVTDVIPLLGESMELPNLADARVEDLNQSVLLQLIHKLRLELEAVRPKQISYSSMINPTLFENLDTLLPPSVRTRVSKCTGVSFGRSTTVRSACERLQGVDHNVLSYLLIDMIKHNIQLTDELEQANERVEAGQKKLGHAQEQLQAQHQTLESVKTLALEQEQVLQLMERQQQRHDLDMQRLQGELEAANRENVQLLENIRTMARLSPGMAPPKPKPLNSIRASLAEGFGSDDPSPLNSVRGGAKCIPPLRRPARDVAHDALGILDQEIARLEGKK</sequence>
<evidence type="ECO:0000256" key="1">
    <source>
        <dbReference type="SAM" id="Coils"/>
    </source>
</evidence>
<reference evidence="3 4" key="1">
    <citation type="submission" date="2019-05" db="EMBL/GenBank/DDBJ databases">
        <title>The compact genome of Giardia muris reveals important steps in the evolution of intestinal protozoan parasites.</title>
        <authorList>
            <person name="Xu F."/>
            <person name="Jimenez-Gonzalez A."/>
            <person name="Einarsson E."/>
            <person name="Astvaldsson A."/>
            <person name="Peirasmaki D."/>
            <person name="Eckmann L."/>
            <person name="Andersson J.O."/>
            <person name="Svard S.G."/>
            <person name="Jerlstrom-Hultqvist J."/>
        </authorList>
    </citation>
    <scope>NUCLEOTIDE SEQUENCE [LARGE SCALE GENOMIC DNA]</scope>
    <source>
        <strain evidence="3 4">Roberts-Thomson</strain>
    </source>
</reference>